<sequence length="215" mass="22611">MMARIVLATCLLLRLSSVAAQVPRGFARPAAASGGAQPAAPEAGVTNAKLGMAGLQQLAKDPASIQKVMASLMEDPDAVAEAKKMMQDPSFQREMEKIAGPMKQAMRQFAGAQGAQAGAQNAQLGMAALSRAMQDPSNLAAALKAMEDPATVAEVRKMLANPSFAAMMGQQVGSAKELLKGLGGDQNEALASRMRGLADWMNKQDEQQQLRDMLN</sequence>
<organism evidence="2 3">
    <name type="scientific">Diacronema lutheri</name>
    <name type="common">Unicellular marine alga</name>
    <name type="synonym">Monochrysis lutheri</name>
    <dbReference type="NCBI Taxonomy" id="2081491"/>
    <lineage>
        <taxon>Eukaryota</taxon>
        <taxon>Haptista</taxon>
        <taxon>Haptophyta</taxon>
        <taxon>Pavlovophyceae</taxon>
        <taxon>Pavlovales</taxon>
        <taxon>Pavlovaceae</taxon>
        <taxon>Diacronema</taxon>
    </lineage>
</organism>
<accession>A0A8J5XRH2</accession>
<evidence type="ECO:0000313" key="2">
    <source>
        <dbReference type="EMBL" id="KAG8469094.1"/>
    </source>
</evidence>
<evidence type="ECO:0000313" key="3">
    <source>
        <dbReference type="Proteomes" id="UP000751190"/>
    </source>
</evidence>
<protein>
    <recommendedName>
        <fullName evidence="4">STI1 domain-containing protein</fullName>
    </recommendedName>
</protein>
<dbReference type="Proteomes" id="UP000751190">
    <property type="component" value="Unassembled WGS sequence"/>
</dbReference>
<reference evidence="2" key="1">
    <citation type="submission" date="2021-05" db="EMBL/GenBank/DDBJ databases">
        <title>The genome of the haptophyte Pavlova lutheri (Diacronema luteri, Pavlovales) - a model for lipid biosynthesis in eukaryotic algae.</title>
        <authorList>
            <person name="Hulatt C.J."/>
            <person name="Posewitz M.C."/>
        </authorList>
    </citation>
    <scope>NUCLEOTIDE SEQUENCE</scope>
    <source>
        <strain evidence="2">NIVA-4/92</strain>
    </source>
</reference>
<dbReference type="EMBL" id="JAGTXO010000003">
    <property type="protein sequence ID" value="KAG8469094.1"/>
    <property type="molecule type" value="Genomic_DNA"/>
</dbReference>
<name>A0A8J5XRH2_DIALT</name>
<feature type="chain" id="PRO_5035226662" description="STI1 domain-containing protein" evidence="1">
    <location>
        <begin position="21"/>
        <end position="215"/>
    </location>
</feature>
<gene>
    <name evidence="2" type="ORF">KFE25_007612</name>
</gene>
<keyword evidence="3" id="KW-1185">Reference proteome</keyword>
<evidence type="ECO:0000256" key="1">
    <source>
        <dbReference type="SAM" id="SignalP"/>
    </source>
</evidence>
<feature type="signal peptide" evidence="1">
    <location>
        <begin position="1"/>
        <end position="20"/>
    </location>
</feature>
<comment type="caution">
    <text evidence="2">The sequence shown here is derived from an EMBL/GenBank/DDBJ whole genome shotgun (WGS) entry which is preliminary data.</text>
</comment>
<dbReference type="AlphaFoldDB" id="A0A8J5XRH2"/>
<keyword evidence="1" id="KW-0732">Signal</keyword>
<dbReference type="OrthoDB" id="192090at2759"/>
<evidence type="ECO:0008006" key="4">
    <source>
        <dbReference type="Google" id="ProtNLM"/>
    </source>
</evidence>
<dbReference type="OMA" id="MMARIVL"/>
<proteinExistence type="predicted"/>